<dbReference type="EMBL" id="VWOX01000017">
    <property type="protein sequence ID" value="KAA5539703.1"/>
    <property type="molecule type" value="Genomic_DNA"/>
</dbReference>
<dbReference type="Proteomes" id="UP000324479">
    <property type="component" value="Unassembled WGS sequence"/>
</dbReference>
<proteinExistence type="predicted"/>
<comment type="caution">
    <text evidence="1">The sequence shown here is derived from an EMBL/GenBank/DDBJ whole genome shotgun (WGS) entry which is preliminary data.</text>
</comment>
<dbReference type="AlphaFoldDB" id="A0A5M6CX92"/>
<name>A0A5M6CX92_9BACT</name>
<evidence type="ECO:0000313" key="1">
    <source>
        <dbReference type="EMBL" id="KAA5539703.1"/>
    </source>
</evidence>
<keyword evidence="2" id="KW-1185">Reference proteome</keyword>
<evidence type="ECO:0000313" key="2">
    <source>
        <dbReference type="Proteomes" id="UP000324479"/>
    </source>
</evidence>
<sequence length="297" mass="32287">MTSVAKLRLPDHSFLSDAQVLEIHDGGAGMTDDSRLDALVYRTIESGNAGVEKHPDLLPGGTAAVLTIPVYREQELRSLVLLAAKHDPPPAVVHPEPVGVFEVWEPVGPYEEVALASGYYGRMERFQNVSTFVRFERGNGLPGQVWEQQTAVIHDDLGNHPGFLRAAGASADLLQTAVGIPVIADQFRSSVLLLSAHRTPIARGFEVWRRSDDEFVLQQASYFELGSACQVSPGTTMKRDAGWAELLLQAGGAVLSVEPTILTHAIEFPEDQVVPDCGIAIPRFDGQSLVSFMTMLF</sequence>
<dbReference type="InterPro" id="IPR029016">
    <property type="entry name" value="GAF-like_dom_sf"/>
</dbReference>
<protein>
    <submittedName>
        <fullName evidence="1">GAF domain-containing protein</fullName>
    </submittedName>
</protein>
<dbReference type="Gene3D" id="3.30.450.40">
    <property type="match status" value="1"/>
</dbReference>
<reference evidence="1 2" key="1">
    <citation type="submission" date="2019-08" db="EMBL/GenBank/DDBJ databases">
        <authorList>
            <person name="Dhanesh K."/>
            <person name="Kumar G."/>
            <person name="Sasikala C."/>
            <person name="Venkata Ramana C."/>
        </authorList>
    </citation>
    <scope>NUCLEOTIDE SEQUENCE [LARGE SCALE GENOMIC DNA]</scope>
    <source>
        <strain evidence="1 2">JC645</strain>
    </source>
</reference>
<gene>
    <name evidence="1" type="ORF">FYK55_23145</name>
</gene>
<accession>A0A5M6CX92</accession>
<dbReference type="RefSeq" id="WP_150079012.1">
    <property type="nucleotide sequence ID" value="NZ_VWOX01000017.1"/>
</dbReference>
<organism evidence="1 2">
    <name type="scientific">Roseiconus nitratireducens</name>
    <dbReference type="NCBI Taxonomy" id="2605748"/>
    <lineage>
        <taxon>Bacteria</taxon>
        <taxon>Pseudomonadati</taxon>
        <taxon>Planctomycetota</taxon>
        <taxon>Planctomycetia</taxon>
        <taxon>Pirellulales</taxon>
        <taxon>Pirellulaceae</taxon>
        <taxon>Roseiconus</taxon>
    </lineage>
</organism>